<keyword evidence="1" id="KW-0812">Transmembrane</keyword>
<feature type="transmembrane region" description="Helical" evidence="1">
    <location>
        <begin position="750"/>
        <end position="773"/>
    </location>
</feature>
<accession>A0AAN0IVT2</accession>
<keyword evidence="1" id="KW-1133">Transmembrane helix</keyword>
<feature type="transmembrane region" description="Helical" evidence="1">
    <location>
        <begin position="534"/>
        <end position="553"/>
    </location>
</feature>
<keyword evidence="1" id="KW-0472">Membrane</keyword>
<keyword evidence="2" id="KW-0732">Signal</keyword>
<dbReference type="Proteomes" id="UP000007879">
    <property type="component" value="Unassembled WGS sequence"/>
</dbReference>
<gene>
    <name evidence="3" type="primary">100639521</name>
</gene>
<dbReference type="EnsemblMetazoa" id="XM_019993285.1">
    <property type="protein sequence ID" value="XP_019848844.1"/>
    <property type="gene ID" value="LOC100639521"/>
</dbReference>
<dbReference type="AlphaFoldDB" id="A0AAN0IVT2"/>
<evidence type="ECO:0000256" key="2">
    <source>
        <dbReference type="SAM" id="SignalP"/>
    </source>
</evidence>
<evidence type="ECO:0000313" key="4">
    <source>
        <dbReference type="Proteomes" id="UP000007879"/>
    </source>
</evidence>
<keyword evidence="4" id="KW-1185">Reference proteome</keyword>
<feature type="transmembrane region" description="Helical" evidence="1">
    <location>
        <begin position="496"/>
        <end position="514"/>
    </location>
</feature>
<feature type="transmembrane region" description="Helical" evidence="1">
    <location>
        <begin position="460"/>
        <end position="484"/>
    </location>
</feature>
<reference evidence="4" key="1">
    <citation type="journal article" date="2010" name="Nature">
        <title>The Amphimedon queenslandica genome and the evolution of animal complexity.</title>
        <authorList>
            <person name="Srivastava M."/>
            <person name="Simakov O."/>
            <person name="Chapman J."/>
            <person name="Fahey B."/>
            <person name="Gauthier M.E."/>
            <person name="Mitros T."/>
            <person name="Richards G.S."/>
            <person name="Conaco C."/>
            <person name="Dacre M."/>
            <person name="Hellsten U."/>
            <person name="Larroux C."/>
            <person name="Putnam N.H."/>
            <person name="Stanke M."/>
            <person name="Adamska M."/>
            <person name="Darling A."/>
            <person name="Degnan S.M."/>
            <person name="Oakley T.H."/>
            <person name="Plachetzki D.C."/>
            <person name="Zhai Y."/>
            <person name="Adamski M."/>
            <person name="Calcino A."/>
            <person name="Cummins S.F."/>
            <person name="Goodstein D.M."/>
            <person name="Harris C."/>
            <person name="Jackson D.J."/>
            <person name="Leys S.P."/>
            <person name="Shu S."/>
            <person name="Woodcroft B.J."/>
            <person name="Vervoort M."/>
            <person name="Kosik K.S."/>
            <person name="Manning G."/>
            <person name="Degnan B.M."/>
            <person name="Rokhsar D.S."/>
        </authorList>
    </citation>
    <scope>NUCLEOTIDE SEQUENCE [LARGE SCALE GENOMIC DNA]</scope>
</reference>
<feature type="transmembrane region" description="Helical" evidence="1">
    <location>
        <begin position="713"/>
        <end position="730"/>
    </location>
</feature>
<organism evidence="3 4">
    <name type="scientific">Amphimedon queenslandica</name>
    <name type="common">Sponge</name>
    <dbReference type="NCBI Taxonomy" id="400682"/>
    <lineage>
        <taxon>Eukaryota</taxon>
        <taxon>Metazoa</taxon>
        <taxon>Porifera</taxon>
        <taxon>Demospongiae</taxon>
        <taxon>Heteroscleromorpha</taxon>
        <taxon>Haplosclerida</taxon>
        <taxon>Niphatidae</taxon>
        <taxon>Amphimedon</taxon>
    </lineage>
</organism>
<feature type="transmembrane region" description="Helical" evidence="1">
    <location>
        <begin position="349"/>
        <end position="369"/>
    </location>
</feature>
<feature type="chain" id="PRO_5042944600" description="Heparan-alpha-glucosaminide N-acetyltransferase catalytic domain-containing protein" evidence="2">
    <location>
        <begin position="25"/>
        <end position="775"/>
    </location>
</feature>
<evidence type="ECO:0000256" key="1">
    <source>
        <dbReference type="SAM" id="Phobius"/>
    </source>
</evidence>
<name>A0AAN0IVT2_AMPQE</name>
<proteinExistence type="predicted"/>
<feature type="signal peptide" evidence="2">
    <location>
        <begin position="1"/>
        <end position="24"/>
    </location>
</feature>
<protein>
    <recommendedName>
        <fullName evidence="5">Heparan-alpha-glucosaminide N-acetyltransferase catalytic domain-containing protein</fullName>
    </recommendedName>
</protein>
<feature type="transmembrane region" description="Helical" evidence="1">
    <location>
        <begin position="375"/>
        <end position="401"/>
    </location>
</feature>
<feature type="transmembrane region" description="Helical" evidence="1">
    <location>
        <begin position="648"/>
        <end position="667"/>
    </location>
</feature>
<dbReference type="PANTHER" id="PTHR31061">
    <property type="entry name" value="LD22376P"/>
    <property type="match status" value="1"/>
</dbReference>
<feature type="transmembrane region" description="Helical" evidence="1">
    <location>
        <begin position="256"/>
        <end position="278"/>
    </location>
</feature>
<sequence length="775" mass="87640">MAVKGGGVLLLFMFIVTLLNPVHGFELQVNASNFIFNKTSISIELHSEALDVTIPIGPILNHESASSKSGDIESSKGAIITWTVILMDNQQDNFTLTLQETVQSNDTSLSLTIYGTIEEPHVWSLGTGLESRKCQTKTLKCATTSETNPVLVYDEALLKIVNYLSDPISVNQLSAICYTCKDIYLTTVYPNEVVYIITDTKYKITFHLFQNNSQYFASHSDHFNEHSIQTWTVYDLSNTTFIPDEDHPGQNANLPILYVAIVLLGSFSIWIIGINVYYQMKKKRLFHCKRVDREISKDLGDPDKVNYGALNNGETANLLDDQKEKATTDLLNEDPLSTRKKERLRSLDTFRGMSLIIMIFVNYGGGGYWFFNHSIWNGITVADLVFPWFVWIMGVSIVYSFKGRKKDSFKLRLYQVVRRSVILLGLGLFLNNDLLLVPWFIGTLCLSLIASFTNARLPSFFYLMCKASLLVLWAGIWVCHGYRLSHWRIPGVLQRFAIAYFVVAMTELLAPMVYNKYKLKWDVISVRDLTHNWVQWLVIVFLESLWLIITFSLKAPGCPRGYLGPGGRADGGKYSNCTGGIAGYIDSWILTDNHIYGHPTCKAIYHTGSYDPEGILGSINSIVMCFFGVQAGRILIHHKQFGSRIVRFVVWGLLMGGLGTILCEATLNKGVIPLNKNLWSLSFILVIAGLGYILLALFYFIIDVIKIWNGAPFFYPGMNSILVYVGSELLEGTFPFGWKGMEDSHIEFLISNVISVSLWCLVAYYWYFINFFVKI</sequence>
<evidence type="ECO:0008006" key="5">
    <source>
        <dbReference type="Google" id="ProtNLM"/>
    </source>
</evidence>
<feature type="transmembrane region" description="Helical" evidence="1">
    <location>
        <begin position="679"/>
        <end position="701"/>
    </location>
</feature>
<evidence type="ECO:0000313" key="3">
    <source>
        <dbReference type="EnsemblMetazoa" id="XP_019848844.1"/>
    </source>
</evidence>
<reference evidence="3" key="2">
    <citation type="submission" date="2024-06" db="UniProtKB">
        <authorList>
            <consortium name="EnsemblMetazoa"/>
        </authorList>
    </citation>
    <scope>IDENTIFICATION</scope>
</reference>
<dbReference type="PANTHER" id="PTHR31061:SF24">
    <property type="entry name" value="LD22376P"/>
    <property type="match status" value="1"/>
</dbReference>